<dbReference type="Proteomes" id="UP000649604">
    <property type="component" value="Unassembled WGS sequence"/>
</dbReference>
<organism evidence="1 2">
    <name type="scientific">candidate division KSB3 bacterium</name>
    <dbReference type="NCBI Taxonomy" id="2044937"/>
    <lineage>
        <taxon>Bacteria</taxon>
        <taxon>candidate division KSB3</taxon>
    </lineage>
</organism>
<reference evidence="1" key="1">
    <citation type="submission" date="2019-11" db="EMBL/GenBank/DDBJ databases">
        <title>Microbial mats filling the niche in hypersaline microbial mats.</title>
        <authorList>
            <person name="Wong H.L."/>
            <person name="Macleod F.I."/>
            <person name="White R.A. III"/>
            <person name="Burns B.P."/>
        </authorList>
    </citation>
    <scope>NUCLEOTIDE SEQUENCE</scope>
    <source>
        <strain evidence="1">Rbin_158</strain>
    </source>
</reference>
<protein>
    <submittedName>
        <fullName evidence="1">Uncharacterized protein</fullName>
    </submittedName>
</protein>
<dbReference type="EMBL" id="WJJP01000107">
    <property type="protein sequence ID" value="MBD3323624.1"/>
    <property type="molecule type" value="Genomic_DNA"/>
</dbReference>
<proteinExistence type="predicted"/>
<name>A0A9D5Q4E2_9BACT</name>
<evidence type="ECO:0000313" key="1">
    <source>
        <dbReference type="EMBL" id="MBD3323624.1"/>
    </source>
</evidence>
<comment type="caution">
    <text evidence="1">The sequence shown here is derived from an EMBL/GenBank/DDBJ whole genome shotgun (WGS) entry which is preliminary data.</text>
</comment>
<evidence type="ECO:0000313" key="2">
    <source>
        <dbReference type="Proteomes" id="UP000649604"/>
    </source>
</evidence>
<accession>A0A9D5Q4E2</accession>
<gene>
    <name evidence="1" type="ORF">GF339_03505</name>
</gene>
<dbReference type="AlphaFoldDB" id="A0A9D5Q4E2"/>
<sequence>MAVIRLTPELRVEYQSLFNTCHIRDSRIQQVEDIIDAIEQHRSRYLAVGEALGIPWYVIAVIHNMESSLDFTRHLHNGDPLTRRTVHIPRGRPVEGHPPFTWETSAIDALTLENFHRWNDWTVPGILYKLEEYNGWGYRLYHPHVLSPYLWSFSEHYSRGKYTADGRWSETAVSRQAGAAVLLRRMAEQESFIFSDPEAAALLGAEMPPLRYSVSEHSAYAQALQIFLNNFPGIYLRVDGYPGTKTSDAFKDITGYYLYGDPRSET</sequence>